<dbReference type="Gene3D" id="3.10.129.10">
    <property type="entry name" value="Hotdog Thioesterase"/>
    <property type="match status" value="1"/>
</dbReference>
<proteinExistence type="predicted"/>
<evidence type="ECO:0000313" key="3">
    <source>
        <dbReference type="Proteomes" id="UP000307507"/>
    </source>
</evidence>
<evidence type="ECO:0000256" key="1">
    <source>
        <dbReference type="ARBA" id="ARBA00023239"/>
    </source>
</evidence>
<dbReference type="PANTHER" id="PTHR30272">
    <property type="entry name" value="3-HYDROXYACYL-[ACYL-CARRIER-PROTEIN] DEHYDRATASE"/>
    <property type="match status" value="1"/>
</dbReference>
<dbReference type="InterPro" id="IPR013114">
    <property type="entry name" value="FabA_FabZ"/>
</dbReference>
<dbReference type="Proteomes" id="UP000307507">
    <property type="component" value="Unassembled WGS sequence"/>
</dbReference>
<dbReference type="PANTHER" id="PTHR30272:SF1">
    <property type="entry name" value="3-HYDROXYACYL-[ACYL-CARRIER-PROTEIN] DEHYDRATASE"/>
    <property type="match status" value="1"/>
</dbReference>
<dbReference type="OrthoDB" id="9772788at2"/>
<evidence type="ECO:0000313" key="2">
    <source>
        <dbReference type="EMBL" id="THF51104.1"/>
    </source>
</evidence>
<name>A0A4S3ZYR3_9FLAO</name>
<organism evidence="2 3">
    <name type="scientific">Flavobacterium supellecticarium</name>
    <dbReference type="NCBI Taxonomy" id="2565924"/>
    <lineage>
        <taxon>Bacteria</taxon>
        <taxon>Pseudomonadati</taxon>
        <taxon>Bacteroidota</taxon>
        <taxon>Flavobacteriia</taxon>
        <taxon>Flavobacteriales</taxon>
        <taxon>Flavobacteriaceae</taxon>
        <taxon>Flavobacterium</taxon>
    </lineage>
</organism>
<dbReference type="GO" id="GO:0016829">
    <property type="term" value="F:lyase activity"/>
    <property type="evidence" value="ECO:0007669"/>
    <property type="project" value="UniProtKB-KW"/>
</dbReference>
<reference evidence="2 3" key="1">
    <citation type="submission" date="2019-04" db="EMBL/GenBank/DDBJ databases">
        <title>Flavobacterium sp. nov. isolated from construction timber.</title>
        <authorList>
            <person name="Lin S.-Y."/>
            <person name="Chang C.-T."/>
            <person name="Young C.-C."/>
        </authorList>
    </citation>
    <scope>NUCLEOTIDE SEQUENCE [LARGE SCALE GENOMIC DNA]</scope>
    <source>
        <strain evidence="2 3">CC-CTC003</strain>
    </source>
</reference>
<dbReference type="SUPFAM" id="SSF54637">
    <property type="entry name" value="Thioesterase/thiol ester dehydrase-isomerase"/>
    <property type="match status" value="1"/>
</dbReference>
<dbReference type="Pfam" id="PF07977">
    <property type="entry name" value="FabA"/>
    <property type="match status" value="1"/>
</dbReference>
<keyword evidence="1" id="KW-0456">Lyase</keyword>
<dbReference type="RefSeq" id="WP_136402091.1">
    <property type="nucleotide sequence ID" value="NZ_SSNZ01000002.1"/>
</dbReference>
<keyword evidence="3" id="KW-1185">Reference proteome</keyword>
<dbReference type="EMBL" id="SSNZ01000002">
    <property type="protein sequence ID" value="THF51104.1"/>
    <property type="molecule type" value="Genomic_DNA"/>
</dbReference>
<sequence>MEKGKDVEALIPHRAPFLFVDEILSVSEKEIIGVYTFKKDTDVFIKGSFPEIEFVPGTILIESMAQCGGAGVRLLGVSKGVFALAQIESAQFFKAVTYDEQVRYEIAIQRMSEKIIKQSGSAYVGDVKVVEASWMSIRIDSAQ</sequence>
<gene>
    <name evidence="2" type="ORF">E6C50_04815</name>
</gene>
<dbReference type="InterPro" id="IPR029069">
    <property type="entry name" value="HotDog_dom_sf"/>
</dbReference>
<dbReference type="AlphaFoldDB" id="A0A4S3ZYR3"/>
<protein>
    <submittedName>
        <fullName evidence="2">Beta-hydroxyacyl-ACP dehydratase</fullName>
    </submittedName>
</protein>
<comment type="caution">
    <text evidence="2">The sequence shown here is derived from an EMBL/GenBank/DDBJ whole genome shotgun (WGS) entry which is preliminary data.</text>
</comment>
<accession>A0A4S3ZYR3</accession>